<dbReference type="OrthoDB" id="29013at2759"/>
<evidence type="ECO:0000313" key="2">
    <source>
        <dbReference type="Proteomes" id="UP000324222"/>
    </source>
</evidence>
<comment type="caution">
    <text evidence="1">The sequence shown here is derived from an EMBL/GenBank/DDBJ whole genome shotgun (WGS) entry which is preliminary data.</text>
</comment>
<dbReference type="AlphaFoldDB" id="A0A5B7HV93"/>
<sequence length="95" mass="10172">MKSSGQPEAPPDARQQVLVAALPLIGPPCRHTTSSPSAFPLSIPSYFDGFWTSTLGEVMVSLGQLEASSKCLQTAIEMEAKSPILPFTSIPFCFE</sequence>
<keyword evidence="2" id="KW-1185">Reference proteome</keyword>
<dbReference type="Proteomes" id="UP000324222">
    <property type="component" value="Unassembled WGS sequence"/>
</dbReference>
<proteinExistence type="predicted"/>
<protein>
    <submittedName>
        <fullName evidence="1">Uncharacterized protein</fullName>
    </submittedName>
</protein>
<name>A0A5B7HV93_PORTR</name>
<organism evidence="1 2">
    <name type="scientific">Portunus trituberculatus</name>
    <name type="common">Swimming crab</name>
    <name type="synonym">Neptunus trituberculatus</name>
    <dbReference type="NCBI Taxonomy" id="210409"/>
    <lineage>
        <taxon>Eukaryota</taxon>
        <taxon>Metazoa</taxon>
        <taxon>Ecdysozoa</taxon>
        <taxon>Arthropoda</taxon>
        <taxon>Crustacea</taxon>
        <taxon>Multicrustacea</taxon>
        <taxon>Malacostraca</taxon>
        <taxon>Eumalacostraca</taxon>
        <taxon>Eucarida</taxon>
        <taxon>Decapoda</taxon>
        <taxon>Pleocyemata</taxon>
        <taxon>Brachyura</taxon>
        <taxon>Eubrachyura</taxon>
        <taxon>Portunoidea</taxon>
        <taxon>Portunidae</taxon>
        <taxon>Portuninae</taxon>
        <taxon>Portunus</taxon>
    </lineage>
</organism>
<gene>
    <name evidence="1" type="ORF">E2C01_066940</name>
</gene>
<dbReference type="EMBL" id="VSRR010035081">
    <property type="protein sequence ID" value="MPC72628.1"/>
    <property type="molecule type" value="Genomic_DNA"/>
</dbReference>
<reference evidence="1 2" key="1">
    <citation type="submission" date="2019-05" db="EMBL/GenBank/DDBJ databases">
        <title>Another draft genome of Portunus trituberculatus and its Hox gene families provides insights of decapod evolution.</title>
        <authorList>
            <person name="Jeong J.-H."/>
            <person name="Song I."/>
            <person name="Kim S."/>
            <person name="Choi T."/>
            <person name="Kim D."/>
            <person name="Ryu S."/>
            <person name="Kim W."/>
        </authorList>
    </citation>
    <scope>NUCLEOTIDE SEQUENCE [LARGE SCALE GENOMIC DNA]</scope>
    <source>
        <tissue evidence="1">Muscle</tissue>
    </source>
</reference>
<accession>A0A5B7HV93</accession>
<evidence type="ECO:0000313" key="1">
    <source>
        <dbReference type="EMBL" id="MPC72628.1"/>
    </source>
</evidence>